<evidence type="ECO:0000313" key="4">
    <source>
        <dbReference type="Proteomes" id="UP000254869"/>
    </source>
</evidence>
<name>A0A370HZ98_9NOCA</name>
<feature type="transmembrane region" description="Helical" evidence="2">
    <location>
        <begin position="77"/>
        <end position="96"/>
    </location>
</feature>
<comment type="caution">
    <text evidence="3">The sequence shown here is derived from an EMBL/GenBank/DDBJ whole genome shotgun (WGS) entry which is preliminary data.</text>
</comment>
<dbReference type="RefSeq" id="WP_067999030.1">
    <property type="nucleotide sequence ID" value="NZ_QQBC01000009.1"/>
</dbReference>
<gene>
    <name evidence="3" type="ORF">DFR76_109138</name>
</gene>
<evidence type="ECO:0000256" key="1">
    <source>
        <dbReference type="SAM" id="MobiDB-lite"/>
    </source>
</evidence>
<keyword evidence="4" id="KW-1185">Reference proteome</keyword>
<evidence type="ECO:0000313" key="3">
    <source>
        <dbReference type="EMBL" id="RDI63798.1"/>
    </source>
</evidence>
<evidence type="ECO:0000256" key="2">
    <source>
        <dbReference type="SAM" id="Phobius"/>
    </source>
</evidence>
<sequence length="263" mass="28918">MTAPSEPLYVAESPDPVEVDIFAPEPQRRWTVFLRLLLAIPQLIAVWLLQIVATVVVIVGWFAALVTGRLPDWCGELLRSIVAYEARVVAYVLLVVDRYPPFTFDTAPAEYPVRVWFPAPTRLNRLAVFFRLLLALPMLLVTNLLYAGWSAAAVIVWLVTLILGRQPRALFEASSAGLRIHLRTTSYVYMLTPAYPWGLFGDTAPMPGQALASPTRPLLVSTAGRVLLVVFLILGIIADITSTTVSSTDTGDDDSSEITAQIP</sequence>
<keyword evidence="2" id="KW-0812">Transmembrane</keyword>
<protein>
    <submittedName>
        <fullName evidence="3">Uncharacterized protein DUF4389</fullName>
    </submittedName>
</protein>
<accession>A0A370HZ98</accession>
<feature type="transmembrane region" description="Helical" evidence="2">
    <location>
        <begin position="146"/>
        <end position="164"/>
    </location>
</feature>
<dbReference type="AlphaFoldDB" id="A0A370HZ98"/>
<dbReference type="EMBL" id="QQBC01000009">
    <property type="protein sequence ID" value="RDI63798.1"/>
    <property type="molecule type" value="Genomic_DNA"/>
</dbReference>
<reference evidence="3 4" key="1">
    <citation type="submission" date="2018-07" db="EMBL/GenBank/DDBJ databases">
        <title>Genomic Encyclopedia of Type Strains, Phase IV (KMG-IV): sequencing the most valuable type-strain genomes for metagenomic binning, comparative biology and taxonomic classification.</title>
        <authorList>
            <person name="Goeker M."/>
        </authorList>
    </citation>
    <scope>NUCLEOTIDE SEQUENCE [LARGE SCALE GENOMIC DNA]</scope>
    <source>
        <strain evidence="3 4">DSM 44290</strain>
    </source>
</reference>
<organism evidence="3 4">
    <name type="scientific">Nocardia pseudobrasiliensis</name>
    <dbReference type="NCBI Taxonomy" id="45979"/>
    <lineage>
        <taxon>Bacteria</taxon>
        <taxon>Bacillati</taxon>
        <taxon>Actinomycetota</taxon>
        <taxon>Actinomycetes</taxon>
        <taxon>Mycobacteriales</taxon>
        <taxon>Nocardiaceae</taxon>
        <taxon>Nocardia</taxon>
    </lineage>
</organism>
<dbReference type="STRING" id="1210086.GCA_001613105_03573"/>
<feature type="region of interest" description="Disordered" evidence="1">
    <location>
        <begin position="244"/>
        <end position="263"/>
    </location>
</feature>
<dbReference type="Pfam" id="PF14333">
    <property type="entry name" value="DUF4389"/>
    <property type="match status" value="2"/>
</dbReference>
<dbReference type="Proteomes" id="UP000254869">
    <property type="component" value="Unassembled WGS sequence"/>
</dbReference>
<keyword evidence="2" id="KW-1133">Transmembrane helix</keyword>
<keyword evidence="2" id="KW-0472">Membrane</keyword>
<proteinExistence type="predicted"/>
<feature type="transmembrane region" description="Helical" evidence="2">
    <location>
        <begin position="218"/>
        <end position="238"/>
    </location>
</feature>
<dbReference type="InterPro" id="IPR025498">
    <property type="entry name" value="DUF4389"/>
</dbReference>
<feature type="transmembrane region" description="Helical" evidence="2">
    <location>
        <begin position="36"/>
        <end position="65"/>
    </location>
</feature>